<dbReference type="Pfam" id="PF22638">
    <property type="entry name" value="FlgK_D1"/>
    <property type="match status" value="1"/>
</dbReference>
<keyword evidence="5" id="KW-0964">Secreted</keyword>
<reference evidence="10 11" key="1">
    <citation type="submission" date="2018-06" db="EMBL/GenBank/DDBJ databases">
        <title>Combined omics and stable isotope probing to characterize newly discovered Mariana Back-Arc vent microbial communities.</title>
        <authorList>
            <person name="Trembath-Reichert E."/>
            <person name="Huber J.A."/>
        </authorList>
    </citation>
    <scope>NUCLEOTIDE SEQUENCE [LARGE SCALE GENOMIC DNA]</scope>
    <source>
        <strain evidence="10">MAG 151</strain>
    </source>
</reference>
<keyword evidence="10" id="KW-0966">Cell projection</keyword>
<comment type="caution">
    <text evidence="10">The sequence shown here is derived from an EMBL/GenBank/DDBJ whole genome shotgun (WGS) entry which is preliminary data.</text>
</comment>
<keyword evidence="10" id="KW-0969">Cilium</keyword>
<dbReference type="NCBIfam" id="TIGR02492">
    <property type="entry name" value="flgK_ends"/>
    <property type="match status" value="1"/>
</dbReference>
<dbReference type="PRINTS" id="PR01005">
    <property type="entry name" value="FLGHOOKAP1"/>
</dbReference>
<evidence type="ECO:0000256" key="7">
    <source>
        <dbReference type="SAM" id="MobiDB-lite"/>
    </source>
</evidence>
<dbReference type="InterPro" id="IPR002371">
    <property type="entry name" value="FlgK"/>
</dbReference>
<feature type="region of interest" description="Disordered" evidence="7">
    <location>
        <begin position="29"/>
        <end position="63"/>
    </location>
</feature>
<evidence type="ECO:0000259" key="9">
    <source>
        <dbReference type="Pfam" id="PF22638"/>
    </source>
</evidence>
<name>A0A432H521_9DELT</name>
<feature type="domain" description="Flagellar hook-associated protein FlgK helical" evidence="9">
    <location>
        <begin position="92"/>
        <end position="320"/>
    </location>
</feature>
<evidence type="ECO:0000256" key="4">
    <source>
        <dbReference type="ARBA" id="ARBA00016244"/>
    </source>
</evidence>
<sequence length="676" mass="76261">MSSLNSSLNLGQRALSINQRAMQTVGHNIANQETEGFSRQQVRSGTSAPDPTGVGGGADAQPTTRVYDKFVQRKILQENPRSGMFKSRGEFLQKIEIIFSETEGNGLHQALNEFWNSWSQLSNQPESESARMQVKVHSDVLARRFRNMHSQLDGLRKEINGRLNANINKVNELGQKVAELNRQINLYEGGGQRNANDMRDARNQAIEELSDLVDINSFEDPNGRTTVIIGRDWTLVEGNNRYQLEGTMKGGELGMLRVDGVSTNDNRRDLTRTFREGEMSEMLRMRDETIVSYQHNLDEIAFSLAGKVNRTHATGTGINSAAEMMKSTFGLNPDALNQPLPFLKDGIFQLHLVDPHNEILETYEIEIQAGKDSLPDIVQRLNQTINDPGLLQASIESDGSLLLQSTPDYKFIFGEDQSSITQVLGLNSFFDTLKGAEDIQLSEHIRENTNNISTGKDLIPGDNRVALEIAKLQTRPTMRDETMTFDEYYNGVLTGMGLKIQRNKTRSFQKRFVYIGSINEEKGIDELCQAITELEGDITCDIYGPIKYKHEKYSLQYFQELGINYKGALKANEVQDVMDKYDILILPSHREGYPGVIIEAFALGIPVIATKLPGIMEMCQNNKNSLLVEVRDSHQLVQAIKNINNENYQILHENAKKSFENFNSHYQTNLFLKHIN</sequence>
<evidence type="ECO:0000259" key="8">
    <source>
        <dbReference type="Pfam" id="PF00534"/>
    </source>
</evidence>
<dbReference type="GO" id="GO:0005198">
    <property type="term" value="F:structural molecule activity"/>
    <property type="evidence" value="ECO:0007669"/>
    <property type="project" value="InterPro"/>
</dbReference>
<organism evidence="10 11">
    <name type="scientific">SAR324 cluster bacterium</name>
    <dbReference type="NCBI Taxonomy" id="2024889"/>
    <lineage>
        <taxon>Bacteria</taxon>
        <taxon>Deltaproteobacteria</taxon>
        <taxon>SAR324 cluster</taxon>
    </lineage>
</organism>
<accession>A0A432H521</accession>
<dbReference type="InterPro" id="IPR001296">
    <property type="entry name" value="Glyco_trans_1"/>
</dbReference>
<dbReference type="GO" id="GO:0009424">
    <property type="term" value="C:bacterial-type flagellum hook"/>
    <property type="evidence" value="ECO:0007669"/>
    <property type="project" value="InterPro"/>
</dbReference>
<comment type="subcellular location">
    <subcellularLocation>
        <location evidence="1">Bacterial flagellum</location>
    </subcellularLocation>
    <subcellularLocation>
        <location evidence="2">Secreted</location>
    </subcellularLocation>
</comment>
<gene>
    <name evidence="10" type="primary">flgK</name>
    <name evidence="10" type="ORF">DSY93_04135</name>
</gene>
<feature type="compositionally biased region" description="Polar residues" evidence="7">
    <location>
        <begin position="29"/>
        <end position="49"/>
    </location>
</feature>
<dbReference type="GO" id="GO:0044780">
    <property type="term" value="P:bacterial-type flagellum assembly"/>
    <property type="evidence" value="ECO:0007669"/>
    <property type="project" value="InterPro"/>
</dbReference>
<evidence type="ECO:0000256" key="6">
    <source>
        <dbReference type="ARBA" id="ARBA00023143"/>
    </source>
</evidence>
<dbReference type="Proteomes" id="UP000288322">
    <property type="component" value="Unassembled WGS sequence"/>
</dbReference>
<dbReference type="GO" id="GO:0016757">
    <property type="term" value="F:glycosyltransferase activity"/>
    <property type="evidence" value="ECO:0007669"/>
    <property type="project" value="InterPro"/>
</dbReference>
<feature type="domain" description="Glycosyl transferase family 1" evidence="8">
    <location>
        <begin position="504"/>
        <end position="657"/>
    </location>
</feature>
<dbReference type="Pfam" id="PF00534">
    <property type="entry name" value="Glycos_transf_1"/>
    <property type="match status" value="1"/>
</dbReference>
<feature type="non-terminal residue" evidence="10">
    <location>
        <position position="676"/>
    </location>
</feature>
<evidence type="ECO:0000256" key="3">
    <source>
        <dbReference type="ARBA" id="ARBA00009677"/>
    </source>
</evidence>
<dbReference type="EMBL" id="QNZH01000111">
    <property type="protein sequence ID" value="RTZ90895.1"/>
    <property type="molecule type" value="Genomic_DNA"/>
</dbReference>
<dbReference type="PANTHER" id="PTHR30033:SF1">
    <property type="entry name" value="FLAGELLAR HOOK-ASSOCIATED PROTEIN 1"/>
    <property type="match status" value="1"/>
</dbReference>
<protein>
    <recommendedName>
        <fullName evidence="4">Flagellar hook-associated protein 1</fullName>
    </recommendedName>
</protein>
<evidence type="ECO:0000313" key="11">
    <source>
        <dbReference type="Proteomes" id="UP000288322"/>
    </source>
</evidence>
<dbReference type="PANTHER" id="PTHR30033">
    <property type="entry name" value="FLAGELLAR HOOK-ASSOCIATED PROTEIN 1"/>
    <property type="match status" value="1"/>
</dbReference>
<dbReference type="Gene3D" id="3.40.50.2000">
    <property type="entry name" value="Glycogen Phosphorylase B"/>
    <property type="match status" value="1"/>
</dbReference>
<evidence type="ECO:0000313" key="10">
    <source>
        <dbReference type="EMBL" id="RTZ90895.1"/>
    </source>
</evidence>
<evidence type="ECO:0000256" key="5">
    <source>
        <dbReference type="ARBA" id="ARBA00022525"/>
    </source>
</evidence>
<evidence type="ECO:0000256" key="1">
    <source>
        <dbReference type="ARBA" id="ARBA00004365"/>
    </source>
</evidence>
<evidence type="ECO:0000256" key="2">
    <source>
        <dbReference type="ARBA" id="ARBA00004613"/>
    </source>
</evidence>
<proteinExistence type="inferred from homology"/>
<keyword evidence="10" id="KW-0282">Flagellum</keyword>
<comment type="similarity">
    <text evidence="3">Belongs to the flagella basal body rod proteins family.</text>
</comment>
<dbReference type="AlphaFoldDB" id="A0A432H521"/>
<dbReference type="InterPro" id="IPR053927">
    <property type="entry name" value="FlgK_helical"/>
</dbReference>
<dbReference type="GO" id="GO:0005576">
    <property type="term" value="C:extracellular region"/>
    <property type="evidence" value="ECO:0007669"/>
    <property type="project" value="UniProtKB-SubCell"/>
</dbReference>
<dbReference type="SUPFAM" id="SSF53756">
    <property type="entry name" value="UDP-Glycosyltransferase/glycogen phosphorylase"/>
    <property type="match status" value="1"/>
</dbReference>
<keyword evidence="6" id="KW-0975">Bacterial flagellum</keyword>